<gene>
    <name evidence="5" type="ORF">ABLG96_21360</name>
</gene>
<dbReference type="AlphaFoldDB" id="A0AAU8DS71"/>
<dbReference type="InterPro" id="IPR000524">
    <property type="entry name" value="Tscrpt_reg_HTH_GntR"/>
</dbReference>
<dbReference type="InterPro" id="IPR036388">
    <property type="entry name" value="WH-like_DNA-bd_sf"/>
</dbReference>
<dbReference type="SUPFAM" id="SSF46785">
    <property type="entry name" value="Winged helix' DNA-binding domain"/>
    <property type="match status" value="1"/>
</dbReference>
<dbReference type="PROSITE" id="PS50949">
    <property type="entry name" value="HTH_GNTR"/>
    <property type="match status" value="1"/>
</dbReference>
<dbReference type="RefSeq" id="WP_353649313.1">
    <property type="nucleotide sequence ID" value="NZ_CP159218.1"/>
</dbReference>
<dbReference type="EMBL" id="CP159218">
    <property type="protein sequence ID" value="XCG63698.1"/>
    <property type="molecule type" value="Genomic_DNA"/>
</dbReference>
<accession>A0AAU8DS71</accession>
<proteinExistence type="predicted"/>
<name>A0AAU8DS71_9ACTN</name>
<evidence type="ECO:0000256" key="3">
    <source>
        <dbReference type="ARBA" id="ARBA00023163"/>
    </source>
</evidence>
<dbReference type="InterPro" id="IPR036390">
    <property type="entry name" value="WH_DNA-bd_sf"/>
</dbReference>
<evidence type="ECO:0000259" key="4">
    <source>
        <dbReference type="PROSITE" id="PS50949"/>
    </source>
</evidence>
<feature type="domain" description="HTH gntR-type" evidence="4">
    <location>
        <begin position="12"/>
        <end position="80"/>
    </location>
</feature>
<dbReference type="PANTHER" id="PTHR38445:SF7">
    <property type="entry name" value="GNTR-FAMILY TRANSCRIPTIONAL REGULATOR"/>
    <property type="match status" value="1"/>
</dbReference>
<dbReference type="CDD" id="cd07377">
    <property type="entry name" value="WHTH_GntR"/>
    <property type="match status" value="1"/>
</dbReference>
<keyword evidence="2" id="KW-0238">DNA-binding</keyword>
<evidence type="ECO:0000313" key="5">
    <source>
        <dbReference type="EMBL" id="XCG63698.1"/>
    </source>
</evidence>
<keyword evidence="3" id="KW-0804">Transcription</keyword>
<dbReference type="SMART" id="SM00345">
    <property type="entry name" value="HTH_GNTR"/>
    <property type="match status" value="1"/>
</dbReference>
<dbReference type="PANTHER" id="PTHR38445">
    <property type="entry name" value="HTH-TYPE TRANSCRIPTIONAL REPRESSOR YTRA"/>
    <property type="match status" value="1"/>
</dbReference>
<reference evidence="5" key="1">
    <citation type="submission" date="2024-05" db="EMBL/GenBank/DDBJ databases">
        <authorList>
            <person name="Cai S.Y."/>
            <person name="Jin L.M."/>
            <person name="Li H.R."/>
        </authorList>
    </citation>
    <scope>NUCLEOTIDE SEQUENCE</scope>
    <source>
        <strain evidence="5">A5-74</strain>
    </source>
</reference>
<evidence type="ECO:0000256" key="1">
    <source>
        <dbReference type="ARBA" id="ARBA00023015"/>
    </source>
</evidence>
<evidence type="ECO:0000256" key="2">
    <source>
        <dbReference type="ARBA" id="ARBA00023125"/>
    </source>
</evidence>
<dbReference type="GO" id="GO:0003700">
    <property type="term" value="F:DNA-binding transcription factor activity"/>
    <property type="evidence" value="ECO:0007669"/>
    <property type="project" value="InterPro"/>
</dbReference>
<organism evidence="5">
    <name type="scientific">Nakamurella sp. A5-74</name>
    <dbReference type="NCBI Taxonomy" id="3158264"/>
    <lineage>
        <taxon>Bacteria</taxon>
        <taxon>Bacillati</taxon>
        <taxon>Actinomycetota</taxon>
        <taxon>Actinomycetes</taxon>
        <taxon>Nakamurellales</taxon>
        <taxon>Nakamurellaceae</taxon>
        <taxon>Nakamurella</taxon>
    </lineage>
</organism>
<dbReference type="Gene3D" id="1.10.10.10">
    <property type="entry name" value="Winged helix-like DNA-binding domain superfamily/Winged helix DNA-binding domain"/>
    <property type="match status" value="1"/>
</dbReference>
<protein>
    <submittedName>
        <fullName evidence="5">GntR family transcriptional regulator</fullName>
    </submittedName>
</protein>
<dbReference type="GO" id="GO:0003677">
    <property type="term" value="F:DNA binding"/>
    <property type="evidence" value="ECO:0007669"/>
    <property type="project" value="UniProtKB-KW"/>
</dbReference>
<sequence>MIEFRIDRRAGTPAYLQIVEQTRQALLLGRLTVGDQLPTAREVVASTAINPNTVLKAYRELEREGLVQGRVGAGTFVTRGLARSEVDVDSPLGTELDRWIGRAKLGGLARHEVEALSKALLDRHFESGRS</sequence>
<keyword evidence="1" id="KW-0805">Transcription regulation</keyword>
<dbReference type="Pfam" id="PF00392">
    <property type="entry name" value="GntR"/>
    <property type="match status" value="1"/>
</dbReference>